<feature type="region of interest" description="Disordered" evidence="1">
    <location>
        <begin position="356"/>
        <end position="377"/>
    </location>
</feature>
<dbReference type="EMBL" id="CAXAMN010004969">
    <property type="protein sequence ID" value="CAK9011724.1"/>
    <property type="molecule type" value="Genomic_DNA"/>
</dbReference>
<proteinExistence type="predicted"/>
<evidence type="ECO:0000313" key="4">
    <source>
        <dbReference type="Proteomes" id="UP001642484"/>
    </source>
</evidence>
<reference evidence="3 4" key="1">
    <citation type="submission" date="2024-02" db="EMBL/GenBank/DDBJ databases">
        <authorList>
            <person name="Chen Y."/>
            <person name="Shah S."/>
            <person name="Dougan E. K."/>
            <person name="Thang M."/>
            <person name="Chan C."/>
        </authorList>
    </citation>
    <scope>NUCLEOTIDE SEQUENCE [LARGE SCALE GENOMIC DNA]</scope>
</reference>
<evidence type="ECO:0000313" key="3">
    <source>
        <dbReference type="EMBL" id="CAK9011724.1"/>
    </source>
</evidence>
<dbReference type="Proteomes" id="UP001642484">
    <property type="component" value="Unassembled WGS sequence"/>
</dbReference>
<dbReference type="InterPro" id="IPR011009">
    <property type="entry name" value="Kinase-like_dom_sf"/>
</dbReference>
<accession>A0ABP0JC16</accession>
<keyword evidence="4" id="KW-1185">Reference proteome</keyword>
<gene>
    <name evidence="3" type="ORF">CCMP2556_LOCUS10573</name>
</gene>
<feature type="domain" description="Protein kinase" evidence="2">
    <location>
        <begin position="1"/>
        <end position="187"/>
    </location>
</feature>
<dbReference type="InterPro" id="IPR000719">
    <property type="entry name" value="Prot_kinase_dom"/>
</dbReference>
<protein>
    <recommendedName>
        <fullName evidence="2">Protein kinase domain-containing protein</fullName>
    </recommendedName>
</protein>
<evidence type="ECO:0000259" key="2">
    <source>
        <dbReference type="PROSITE" id="PS50011"/>
    </source>
</evidence>
<sequence>MAAISKVTYHRDVNAHNILAHLEGDRPPVSFGLVDFGLAVDASTWMDVSAANPLGKSEWEYLDVGGDCRYWPVSAWRQFEAGCKVLSQEEPLCTEYQTHLDLQGLGLTALQLLTSLLPATEVPELKGLKEAWRAYWDDASAYWASLLETFRSGGDWCTLKQDFIARKVHQLMATRLGALRWALHRALGAAAAANLTGEDSWPPGSASLFWALLAMVSCGERLETGWSEVCTRLARHGYVLPEPKRQKPRKEPKATLLGYTNKLKSLTAKVQELSMDFERLWIKGSSHMGGFCRRWGKPGDGAKVHRDVRAQAWSTWSLKVSENDHERLFVTKSQCPTSNSLLGWEDVRIGWFDSSSHEAPTSTEGAARANRPADRDGGQRILRSCWMK</sequence>
<evidence type="ECO:0000256" key="1">
    <source>
        <dbReference type="SAM" id="MobiDB-lite"/>
    </source>
</evidence>
<organism evidence="3 4">
    <name type="scientific">Durusdinium trenchii</name>
    <dbReference type="NCBI Taxonomy" id="1381693"/>
    <lineage>
        <taxon>Eukaryota</taxon>
        <taxon>Sar</taxon>
        <taxon>Alveolata</taxon>
        <taxon>Dinophyceae</taxon>
        <taxon>Suessiales</taxon>
        <taxon>Symbiodiniaceae</taxon>
        <taxon>Durusdinium</taxon>
    </lineage>
</organism>
<dbReference type="PROSITE" id="PS50011">
    <property type="entry name" value="PROTEIN_KINASE_DOM"/>
    <property type="match status" value="1"/>
</dbReference>
<dbReference type="SUPFAM" id="SSF56112">
    <property type="entry name" value="Protein kinase-like (PK-like)"/>
    <property type="match status" value="1"/>
</dbReference>
<comment type="caution">
    <text evidence="3">The sequence shown here is derived from an EMBL/GenBank/DDBJ whole genome shotgun (WGS) entry which is preliminary data.</text>
</comment>
<name>A0ABP0JC16_9DINO</name>